<dbReference type="Proteomes" id="UP000275436">
    <property type="component" value="Unassembled WGS sequence"/>
</dbReference>
<dbReference type="SUPFAM" id="SSF53649">
    <property type="entry name" value="Alkaline phosphatase-like"/>
    <property type="match status" value="1"/>
</dbReference>
<dbReference type="EMBL" id="QKOD01000002">
    <property type="protein sequence ID" value="RNJ45830.1"/>
    <property type="molecule type" value="Genomic_DNA"/>
</dbReference>
<sequence length="484" mass="52380">MKRVLLAALLATVASGVMAQEPSKPNVVIMLGDNIGYGDIGCYGAGEIRGMPTPRIDELASQGLRLTQYLVEPACTPSRAALMTGRYSQRVGLSTVIIGGTPNTLQPGEVTLGELFKSQGYATAAAGKWHLGASEISWPTRQGFDEYHVGVLETTDGILYRQSMQRAGMPEAAIAATEPYIWESDANGNLKQVRPYTLEYRAQVEADIAKASVAFIAREAKAKQPFFMYVGFTNTHYPLHTAPEFAGKSRIGVYGDAIMELDYRSGQVLDAIKDAGVEDNTIVLWLSDNAAAPTSGPSDTRAGSNGPFRGELGDALEGSVRTIGMIKWPGHIAPRSSNEMVSVHDWFPTLAGIISAKVPTDRPIDGVDQGAFITGKQPKSNRESLLSFIGTEVAAVRWRNYRIYPKQFTPSSGNPAMAGLLGIRQEGNGFPALFNIEADPREENNVFGTNAWVIGPYLKVIGDYLKTLEKYPNPKPVNLTEFGN</sequence>
<keyword evidence="3" id="KW-0479">Metal-binding</keyword>
<evidence type="ECO:0000313" key="10">
    <source>
        <dbReference type="EMBL" id="RNJ45830.1"/>
    </source>
</evidence>
<keyword evidence="5" id="KW-0378">Hydrolase</keyword>
<comment type="caution">
    <text evidence="10">The sequence shown here is derived from an EMBL/GenBank/DDBJ whole genome shotgun (WGS) entry which is preliminary data.</text>
</comment>
<dbReference type="Gene3D" id="3.30.1120.10">
    <property type="match status" value="1"/>
</dbReference>
<dbReference type="GO" id="GO:0004065">
    <property type="term" value="F:arylsulfatase activity"/>
    <property type="evidence" value="ECO:0007669"/>
    <property type="project" value="TreeGrafter"/>
</dbReference>
<evidence type="ECO:0000256" key="7">
    <source>
        <dbReference type="SAM" id="MobiDB-lite"/>
    </source>
</evidence>
<feature type="region of interest" description="Disordered" evidence="7">
    <location>
        <begin position="291"/>
        <end position="310"/>
    </location>
</feature>
<dbReference type="CDD" id="cd16142">
    <property type="entry name" value="ARS_like"/>
    <property type="match status" value="1"/>
</dbReference>
<comment type="similarity">
    <text evidence="2">Belongs to the sulfatase family.</text>
</comment>
<protein>
    <submittedName>
        <fullName evidence="10">Arylsulfatase</fullName>
    </submittedName>
</protein>
<comment type="cofactor">
    <cofactor evidence="1">
        <name>Ca(2+)</name>
        <dbReference type="ChEBI" id="CHEBI:29108"/>
    </cofactor>
</comment>
<name>A0A3M9XEP9_9HYPH</name>
<feature type="domain" description="Sulfatase N-terminal" evidence="9">
    <location>
        <begin position="25"/>
        <end position="353"/>
    </location>
</feature>
<dbReference type="InterPro" id="IPR000917">
    <property type="entry name" value="Sulfatase_N"/>
</dbReference>
<evidence type="ECO:0000256" key="3">
    <source>
        <dbReference type="ARBA" id="ARBA00022723"/>
    </source>
</evidence>
<dbReference type="Pfam" id="PF00884">
    <property type="entry name" value="Sulfatase"/>
    <property type="match status" value="1"/>
</dbReference>
<dbReference type="PANTHER" id="PTHR42693:SF42">
    <property type="entry name" value="ARYLSULFATASE G"/>
    <property type="match status" value="1"/>
</dbReference>
<dbReference type="InterPro" id="IPR017850">
    <property type="entry name" value="Alkaline_phosphatase_core_sf"/>
</dbReference>
<keyword evidence="6" id="KW-0106">Calcium</keyword>
<feature type="signal peptide" evidence="8">
    <location>
        <begin position="1"/>
        <end position="19"/>
    </location>
</feature>
<evidence type="ECO:0000256" key="4">
    <source>
        <dbReference type="ARBA" id="ARBA00022729"/>
    </source>
</evidence>
<reference evidence="10 11" key="1">
    <citation type="journal article" date="2018" name="Mol. Plant Microbe Interact.">
        <title>Taxonomically Different Co-Microsymbionts of a Relict Legume, Oxytropis popoviana, Have Complementary Sets of Symbiotic Genes and Together Increase the Efficiency of Plant Nodulation.</title>
        <authorList>
            <person name="Safronova V."/>
            <person name="Belimov A."/>
            <person name="Sazanova A."/>
            <person name="Chirak E."/>
            <person name="Verkhozina A."/>
            <person name="Kuznetsova I."/>
            <person name="Andronov E."/>
            <person name="Puhalsky J."/>
            <person name="Tikhonovich I."/>
        </authorList>
    </citation>
    <scope>NUCLEOTIDE SEQUENCE [LARGE SCALE GENOMIC DNA]</scope>
    <source>
        <strain evidence="10 11">Opo-235</strain>
    </source>
</reference>
<dbReference type="InterPro" id="IPR050738">
    <property type="entry name" value="Sulfatase"/>
</dbReference>
<evidence type="ECO:0000256" key="2">
    <source>
        <dbReference type="ARBA" id="ARBA00008779"/>
    </source>
</evidence>
<dbReference type="AlphaFoldDB" id="A0A3M9XEP9"/>
<evidence type="ECO:0000259" key="9">
    <source>
        <dbReference type="Pfam" id="PF00884"/>
    </source>
</evidence>
<evidence type="ECO:0000313" key="11">
    <source>
        <dbReference type="Proteomes" id="UP000275436"/>
    </source>
</evidence>
<evidence type="ECO:0000256" key="6">
    <source>
        <dbReference type="ARBA" id="ARBA00022837"/>
    </source>
</evidence>
<proteinExistence type="inferred from homology"/>
<evidence type="ECO:0000256" key="8">
    <source>
        <dbReference type="SAM" id="SignalP"/>
    </source>
</evidence>
<dbReference type="PROSITE" id="PS00149">
    <property type="entry name" value="SULFATASE_2"/>
    <property type="match status" value="1"/>
</dbReference>
<feature type="chain" id="PRO_5018233249" evidence="8">
    <location>
        <begin position="20"/>
        <end position="484"/>
    </location>
</feature>
<dbReference type="RefSeq" id="WP_123167746.1">
    <property type="nucleotide sequence ID" value="NZ_QKOD01000002.1"/>
</dbReference>
<evidence type="ECO:0000256" key="5">
    <source>
        <dbReference type="ARBA" id="ARBA00022801"/>
    </source>
</evidence>
<organism evidence="10 11">
    <name type="scientific">Mesorhizobium japonicum</name>
    <dbReference type="NCBI Taxonomy" id="2066070"/>
    <lineage>
        <taxon>Bacteria</taxon>
        <taxon>Pseudomonadati</taxon>
        <taxon>Pseudomonadota</taxon>
        <taxon>Alphaproteobacteria</taxon>
        <taxon>Hyphomicrobiales</taxon>
        <taxon>Phyllobacteriaceae</taxon>
        <taxon>Mesorhizobium</taxon>
    </lineage>
</organism>
<dbReference type="PANTHER" id="PTHR42693">
    <property type="entry name" value="ARYLSULFATASE FAMILY MEMBER"/>
    <property type="match status" value="1"/>
</dbReference>
<dbReference type="GO" id="GO:0046872">
    <property type="term" value="F:metal ion binding"/>
    <property type="evidence" value="ECO:0007669"/>
    <property type="project" value="UniProtKB-KW"/>
</dbReference>
<gene>
    <name evidence="10" type="ORF">DNR46_10240</name>
</gene>
<dbReference type="InterPro" id="IPR024607">
    <property type="entry name" value="Sulfatase_CS"/>
</dbReference>
<dbReference type="Gene3D" id="3.40.720.10">
    <property type="entry name" value="Alkaline Phosphatase, subunit A"/>
    <property type="match status" value="1"/>
</dbReference>
<keyword evidence="4 8" id="KW-0732">Signal</keyword>
<evidence type="ECO:0000256" key="1">
    <source>
        <dbReference type="ARBA" id="ARBA00001913"/>
    </source>
</evidence>
<accession>A0A3M9XEP9</accession>